<feature type="region of interest" description="Disordered" evidence="1">
    <location>
        <begin position="369"/>
        <end position="436"/>
    </location>
</feature>
<feature type="domain" description="DUF6534" evidence="3">
    <location>
        <begin position="192"/>
        <end position="279"/>
    </location>
</feature>
<organism evidence="4 5">
    <name type="scientific">Ganoderma sinense ZZ0214-1</name>
    <dbReference type="NCBI Taxonomy" id="1077348"/>
    <lineage>
        <taxon>Eukaryota</taxon>
        <taxon>Fungi</taxon>
        <taxon>Dikarya</taxon>
        <taxon>Basidiomycota</taxon>
        <taxon>Agaricomycotina</taxon>
        <taxon>Agaricomycetes</taxon>
        <taxon>Polyporales</taxon>
        <taxon>Polyporaceae</taxon>
        <taxon>Ganoderma</taxon>
    </lineage>
</organism>
<dbReference type="AlphaFoldDB" id="A0A2G8RTF3"/>
<keyword evidence="2" id="KW-0812">Transmembrane</keyword>
<dbReference type="EMBL" id="AYKW01000056">
    <property type="protein sequence ID" value="PIL24792.1"/>
    <property type="molecule type" value="Genomic_DNA"/>
</dbReference>
<accession>A0A2G8RTF3</accession>
<dbReference type="PANTHER" id="PTHR40465">
    <property type="entry name" value="CHROMOSOME 1, WHOLE GENOME SHOTGUN SEQUENCE"/>
    <property type="match status" value="1"/>
</dbReference>
<keyword evidence="2" id="KW-1133">Transmembrane helix</keyword>
<feature type="transmembrane region" description="Helical" evidence="2">
    <location>
        <begin position="184"/>
        <end position="207"/>
    </location>
</feature>
<sequence length="436" mass="47739">MPSFATTGSPVSQHRIENLKIVFLGIIIHGVLFGMLCGQIGWYLTHYYRRDRKHLKFLVLLVLFLSICHFGLYVLTIFRVFVTMHSVVIPSQDVPWSASAQVLINACGVLAVHIFYLIRIWSFSKKVVVTVILSVLVFSTYGLGIFMYVEKYVNAYFVFYLYEPPPLSETTFTTEILDRIVTDQVALCAVLALTDICLTTTFVVLLIRAQKGGAQRSQRLVKKLVSYSVTSGALTCLCAIVALITILALPKLTVSIFLSYTAANLYASAFVANLNARDSMRARWAEVSSINVPDTLCEEPPDAGMPKTETLAQPTELEEARTALTSTPSSMHMLPERLDAGMEAPSPLKCTIPPLTLNSVGEPDLSPEDHLGGRTTPGAHIHFDEEDPPGGPGNAWTSADLGHTCRTPSWQRASTSTTGSTCVGSDTALDPEKSPF</sequence>
<evidence type="ECO:0000256" key="1">
    <source>
        <dbReference type="SAM" id="MobiDB-lite"/>
    </source>
</evidence>
<evidence type="ECO:0000259" key="3">
    <source>
        <dbReference type="Pfam" id="PF20152"/>
    </source>
</evidence>
<dbReference type="InterPro" id="IPR045339">
    <property type="entry name" value="DUF6534"/>
</dbReference>
<feature type="transmembrane region" description="Helical" evidence="2">
    <location>
        <begin position="98"/>
        <end position="118"/>
    </location>
</feature>
<comment type="caution">
    <text evidence="4">The sequence shown here is derived from an EMBL/GenBank/DDBJ whole genome shotgun (WGS) entry which is preliminary data.</text>
</comment>
<dbReference type="PANTHER" id="PTHR40465:SF1">
    <property type="entry name" value="DUF6534 DOMAIN-CONTAINING PROTEIN"/>
    <property type="match status" value="1"/>
</dbReference>
<dbReference type="OrthoDB" id="2748904at2759"/>
<feature type="transmembrane region" description="Helical" evidence="2">
    <location>
        <begin position="227"/>
        <end position="249"/>
    </location>
</feature>
<name>A0A2G8RTF3_9APHY</name>
<gene>
    <name evidence="4" type="ORF">GSI_12678</name>
</gene>
<evidence type="ECO:0000313" key="4">
    <source>
        <dbReference type="EMBL" id="PIL24792.1"/>
    </source>
</evidence>
<keyword evidence="5" id="KW-1185">Reference proteome</keyword>
<dbReference type="Pfam" id="PF20152">
    <property type="entry name" value="DUF6534"/>
    <property type="match status" value="1"/>
</dbReference>
<feature type="transmembrane region" description="Helical" evidence="2">
    <location>
        <begin position="127"/>
        <end position="149"/>
    </location>
</feature>
<protein>
    <recommendedName>
        <fullName evidence="3">DUF6534 domain-containing protein</fullName>
    </recommendedName>
</protein>
<evidence type="ECO:0000256" key="2">
    <source>
        <dbReference type="SAM" id="Phobius"/>
    </source>
</evidence>
<feature type="transmembrane region" description="Helical" evidence="2">
    <location>
        <begin position="21"/>
        <end position="45"/>
    </location>
</feature>
<dbReference type="STRING" id="1077348.A0A2G8RTF3"/>
<reference evidence="4 5" key="1">
    <citation type="journal article" date="2015" name="Sci. Rep.">
        <title>Chromosome-level genome map provides insights into diverse defense mechanisms in the medicinal fungus Ganoderma sinense.</title>
        <authorList>
            <person name="Zhu Y."/>
            <person name="Xu J."/>
            <person name="Sun C."/>
            <person name="Zhou S."/>
            <person name="Xu H."/>
            <person name="Nelson D.R."/>
            <person name="Qian J."/>
            <person name="Song J."/>
            <person name="Luo H."/>
            <person name="Xiang L."/>
            <person name="Li Y."/>
            <person name="Xu Z."/>
            <person name="Ji A."/>
            <person name="Wang L."/>
            <person name="Lu S."/>
            <person name="Hayward A."/>
            <person name="Sun W."/>
            <person name="Li X."/>
            <person name="Schwartz D.C."/>
            <person name="Wang Y."/>
            <person name="Chen S."/>
        </authorList>
    </citation>
    <scope>NUCLEOTIDE SEQUENCE [LARGE SCALE GENOMIC DNA]</scope>
    <source>
        <strain evidence="4 5">ZZ0214-1</strain>
    </source>
</reference>
<dbReference type="Proteomes" id="UP000230002">
    <property type="component" value="Unassembled WGS sequence"/>
</dbReference>
<feature type="transmembrane region" description="Helical" evidence="2">
    <location>
        <begin position="57"/>
        <end position="78"/>
    </location>
</feature>
<feature type="compositionally biased region" description="Low complexity" evidence="1">
    <location>
        <begin position="414"/>
        <end position="427"/>
    </location>
</feature>
<evidence type="ECO:0000313" key="5">
    <source>
        <dbReference type="Proteomes" id="UP000230002"/>
    </source>
</evidence>
<proteinExistence type="predicted"/>
<keyword evidence="2" id="KW-0472">Membrane</keyword>
<feature type="transmembrane region" description="Helical" evidence="2">
    <location>
        <begin position="255"/>
        <end position="274"/>
    </location>
</feature>